<dbReference type="InterPro" id="IPR027417">
    <property type="entry name" value="P-loop_NTPase"/>
</dbReference>
<dbReference type="PANTHER" id="PTHR41259:SF1">
    <property type="entry name" value="DOUBLE-STRAND BREAK REPAIR RAD50 ATPASE, PUTATIVE-RELATED"/>
    <property type="match status" value="1"/>
</dbReference>
<evidence type="ECO:0000313" key="4">
    <source>
        <dbReference type="Proteomes" id="UP000321192"/>
    </source>
</evidence>
<evidence type="ECO:0000259" key="2">
    <source>
        <dbReference type="Pfam" id="PF13476"/>
    </source>
</evidence>
<feature type="domain" description="Rad50/SbcC-type AAA" evidence="2">
    <location>
        <begin position="5"/>
        <end position="180"/>
    </location>
</feature>
<sequence>MRLLRLKVEQLRRFRQPVEIRDLDPGINLFTGPNESGKSTLVRAIRAAFFERYKSSSVEDLQPWGDSAAAPTVELEFESQGKRWKLVKSFLKRKRCDVSVDGVGFSGEEAEDKLADLLGFEFPGRGASRPEHWGIPGLLWIEQGAGQEIHKPVEHAGSHLKSVLGASLGEVTSTAGDELIARITRERARLLTATGRPTGDFAAALEAHERLAREHADLQGRIRQYRQQVDRLGQLREEQARDESERIWEVYRQQARAADLRLAEVVSWQREQERDQQALQACQAGMRTSLDLLGRFEAQRKDLHRRAADRQAAEQALAAQDARRPAVERVLGDARKAFEAARATVRLAREHQQRKDLVRELAQVDGELAGLDQALARARELHERWLRQRALRQSLQVDAKALKRLRKVEEELARLAIRQEAVATRLQFDLHEAGALTLGGEPLSGRGERLLLEPTEILVAQLGSLRILPGGDDIADLVRTRQGLADERASLLSALGADSLAAADARHEQCRELDESIKRDASVLESLAPEGLEALAGRKQLTQARREDLGKRIGALPEPQEDSLSVSRAEAQLDAAEVSLKAAEADEAGFRSALLLATQALESARAEWSRLDGELQGADRKAREKQAEDQLLELRAGENRLDQALRERQKQIDQANPGVLRQDVERFTRSADAAEKAAEQRRLELERLRASLEALGAEGLEERSAELDVELARAARRSDELTRRARALDLLLVRLTDHRLQLTRQLQAPLQRHLNRYLQLLFPEASLSVDEALVPEILVRQGHGGEERGRFAELSFGAREQMGLISRLAYADLLREAGRPTLVILDDALVHSDVERLGNMKRVLFDAADRHQILLFSCHPDSWRDLGVVPRDVAALGG</sequence>
<dbReference type="GO" id="GO:0006302">
    <property type="term" value="P:double-strand break repair"/>
    <property type="evidence" value="ECO:0007669"/>
    <property type="project" value="InterPro"/>
</dbReference>
<dbReference type="AlphaFoldDB" id="A0A5C7S9U4"/>
<evidence type="ECO:0000313" key="3">
    <source>
        <dbReference type="EMBL" id="TXH79756.1"/>
    </source>
</evidence>
<dbReference type="RefSeq" id="WP_276661531.1">
    <property type="nucleotide sequence ID" value="NZ_SSFD01000335.1"/>
</dbReference>
<dbReference type="InterPro" id="IPR038729">
    <property type="entry name" value="Rad50/SbcC_AAA"/>
</dbReference>
<dbReference type="PANTHER" id="PTHR41259">
    <property type="entry name" value="DOUBLE-STRAND BREAK REPAIR RAD50 ATPASE, PUTATIVE-RELATED"/>
    <property type="match status" value="1"/>
</dbReference>
<gene>
    <name evidence="3" type="ORF">E6Q80_19810</name>
</gene>
<evidence type="ECO:0000256" key="1">
    <source>
        <dbReference type="SAM" id="Coils"/>
    </source>
</evidence>
<comment type="caution">
    <text evidence="3">The sequence shown here is derived from an EMBL/GenBank/DDBJ whole genome shotgun (WGS) entry which is preliminary data.</text>
</comment>
<protein>
    <submittedName>
        <fullName evidence="3">GTP-binding protein</fullName>
    </submittedName>
</protein>
<dbReference type="GO" id="GO:0016887">
    <property type="term" value="F:ATP hydrolysis activity"/>
    <property type="evidence" value="ECO:0007669"/>
    <property type="project" value="InterPro"/>
</dbReference>
<dbReference type="Gene3D" id="3.40.50.300">
    <property type="entry name" value="P-loop containing nucleotide triphosphate hydrolases"/>
    <property type="match status" value="2"/>
</dbReference>
<feature type="coiled-coil region" evidence="1">
    <location>
        <begin position="627"/>
        <end position="724"/>
    </location>
</feature>
<dbReference type="EMBL" id="SSFD01000335">
    <property type="protein sequence ID" value="TXH79756.1"/>
    <property type="molecule type" value="Genomic_DNA"/>
</dbReference>
<reference evidence="3 4" key="1">
    <citation type="submission" date="2018-09" db="EMBL/GenBank/DDBJ databases">
        <title>Metagenome Assembled Genomes from an Advanced Water Purification Facility.</title>
        <authorList>
            <person name="Stamps B.W."/>
            <person name="Spear J.R."/>
        </authorList>
    </citation>
    <scope>NUCLEOTIDE SEQUENCE [LARGE SCALE GENOMIC DNA]</scope>
    <source>
        <strain evidence="3">Bin_27_1</strain>
    </source>
</reference>
<dbReference type="Pfam" id="PF13476">
    <property type="entry name" value="AAA_23"/>
    <property type="match status" value="1"/>
</dbReference>
<keyword evidence="1" id="KW-0175">Coiled coil</keyword>
<feature type="coiled-coil region" evidence="1">
    <location>
        <begin position="208"/>
        <end position="242"/>
    </location>
</feature>
<accession>A0A5C7S9U4</accession>
<dbReference type="Proteomes" id="UP000321192">
    <property type="component" value="Unassembled WGS sequence"/>
</dbReference>
<dbReference type="SUPFAM" id="SSF52540">
    <property type="entry name" value="P-loop containing nucleoside triphosphate hydrolases"/>
    <property type="match status" value="1"/>
</dbReference>
<name>A0A5C7S9U4_THASP</name>
<proteinExistence type="predicted"/>
<organism evidence="3 4">
    <name type="scientific">Thauera aminoaromatica</name>
    <dbReference type="NCBI Taxonomy" id="164330"/>
    <lineage>
        <taxon>Bacteria</taxon>
        <taxon>Pseudomonadati</taxon>
        <taxon>Pseudomonadota</taxon>
        <taxon>Betaproteobacteria</taxon>
        <taxon>Rhodocyclales</taxon>
        <taxon>Zoogloeaceae</taxon>
        <taxon>Thauera</taxon>
    </lineage>
</organism>